<dbReference type="EMBL" id="OMOF01000006">
    <property type="protein sequence ID" value="SPF31769.1"/>
    <property type="molecule type" value="Genomic_DNA"/>
</dbReference>
<proteinExistence type="predicted"/>
<dbReference type="Gene3D" id="1.20.1260.120">
    <property type="entry name" value="Protein of unknown function DUF2935"/>
    <property type="match status" value="1"/>
</dbReference>
<evidence type="ECO:0000313" key="1">
    <source>
        <dbReference type="EMBL" id="SPF31769.1"/>
    </source>
</evidence>
<reference evidence="2" key="1">
    <citation type="submission" date="2018-02" db="EMBL/GenBank/DDBJ databases">
        <authorList>
            <person name="Hausmann B."/>
        </authorList>
    </citation>
    <scope>NUCLEOTIDE SEQUENCE [LARGE SCALE GENOMIC DNA]</scope>
    <source>
        <strain evidence="2">Peat soil MAG SbF1</strain>
    </source>
</reference>
<dbReference type="Pfam" id="PF11155">
    <property type="entry name" value="DUF2935"/>
    <property type="match status" value="2"/>
</dbReference>
<accession>A0A2U3JWQ2</accession>
<name>A0A2U3JWQ2_9FIRM</name>
<dbReference type="InterPro" id="IPR021328">
    <property type="entry name" value="CotB-like"/>
</dbReference>
<dbReference type="AlphaFoldDB" id="A0A2U3JWQ2"/>
<dbReference type="SUPFAM" id="SSF158430">
    <property type="entry name" value="Bacillus cereus metalloprotein-like"/>
    <property type="match status" value="2"/>
</dbReference>
<dbReference type="Proteomes" id="UP000238916">
    <property type="component" value="Unassembled WGS sequence"/>
</dbReference>
<protein>
    <recommendedName>
        <fullName evidence="3">DUF2935 domain-containing protein</fullName>
    </recommendedName>
</protein>
<evidence type="ECO:0008006" key="3">
    <source>
        <dbReference type="Google" id="ProtNLM"/>
    </source>
</evidence>
<evidence type="ECO:0000313" key="2">
    <source>
        <dbReference type="Proteomes" id="UP000238916"/>
    </source>
</evidence>
<gene>
    <name evidence="1" type="ORF">SBF1_1030022</name>
</gene>
<organism evidence="1 2">
    <name type="scientific">Candidatus Desulfosporosinus infrequens</name>
    <dbReference type="NCBI Taxonomy" id="2043169"/>
    <lineage>
        <taxon>Bacteria</taxon>
        <taxon>Bacillati</taxon>
        <taxon>Bacillota</taxon>
        <taxon>Clostridia</taxon>
        <taxon>Eubacteriales</taxon>
        <taxon>Desulfitobacteriaceae</taxon>
        <taxon>Desulfosporosinus</taxon>
    </lineage>
</organism>
<sequence length="323" mass="37077">MRKTERVLVTSSVPMIGNFGRESLDLHLFFARIMREHAIFMQAGFLPKDVTYLEQALQFKCQYDEVLKEAIRLSDCTASEEVLQSEELLTDKTLRAEQKTQELTGISIDMALTVEELRLNPDLGTLPAEIEPHVCALNQKAMVLTTSFAEFKAMVLEQVTHCRLACNLFPAQLEHVYKEAQFYLKILKRLQNNQFVDARIDLLEQEVFWDEIMADHAKFVRHLLDPSERELCRKAKDLTKGFERLEQKMKGEGLPASGFGRLMHENIAATLAIAEFKATGTELILACQVKSLLSPLLTDHTLREANYYLRILQTWRPGYLGRR</sequence>